<feature type="region of interest" description="Disordered" evidence="1">
    <location>
        <begin position="1"/>
        <end position="45"/>
    </location>
</feature>
<dbReference type="RefSeq" id="WP_345222889.1">
    <property type="nucleotide sequence ID" value="NZ_BAABHA010000002.1"/>
</dbReference>
<organism evidence="2 3">
    <name type="scientific">Hymenobacter koreensis</name>
    <dbReference type="NCBI Taxonomy" id="1084523"/>
    <lineage>
        <taxon>Bacteria</taxon>
        <taxon>Pseudomonadati</taxon>
        <taxon>Bacteroidota</taxon>
        <taxon>Cytophagia</taxon>
        <taxon>Cytophagales</taxon>
        <taxon>Hymenobacteraceae</taxon>
        <taxon>Hymenobacter</taxon>
    </lineage>
</organism>
<feature type="compositionally biased region" description="Basic and acidic residues" evidence="1">
    <location>
        <begin position="10"/>
        <end position="45"/>
    </location>
</feature>
<comment type="caution">
    <text evidence="2">The sequence shown here is derived from an EMBL/GenBank/DDBJ whole genome shotgun (WGS) entry which is preliminary data.</text>
</comment>
<accession>A0ABP8IXK8</accession>
<evidence type="ECO:0000313" key="2">
    <source>
        <dbReference type="EMBL" id="GAA4378859.1"/>
    </source>
</evidence>
<gene>
    <name evidence="2" type="ORF">GCM10023186_15780</name>
</gene>
<dbReference type="EMBL" id="BAABHA010000002">
    <property type="protein sequence ID" value="GAA4378859.1"/>
    <property type="molecule type" value="Genomic_DNA"/>
</dbReference>
<sequence>MPDTNVPKTPKHDDPARKKEEDKRPATNERNKPTPDKAHDPQRSA</sequence>
<reference evidence="3" key="1">
    <citation type="journal article" date="2019" name="Int. J. Syst. Evol. Microbiol.">
        <title>The Global Catalogue of Microorganisms (GCM) 10K type strain sequencing project: providing services to taxonomists for standard genome sequencing and annotation.</title>
        <authorList>
            <consortium name="The Broad Institute Genomics Platform"/>
            <consortium name="The Broad Institute Genome Sequencing Center for Infectious Disease"/>
            <person name="Wu L."/>
            <person name="Ma J."/>
        </authorList>
    </citation>
    <scope>NUCLEOTIDE SEQUENCE [LARGE SCALE GENOMIC DNA]</scope>
    <source>
        <strain evidence="3">JCM 17924</strain>
    </source>
</reference>
<keyword evidence="3" id="KW-1185">Reference proteome</keyword>
<dbReference type="Proteomes" id="UP001500454">
    <property type="component" value="Unassembled WGS sequence"/>
</dbReference>
<proteinExistence type="predicted"/>
<evidence type="ECO:0000256" key="1">
    <source>
        <dbReference type="SAM" id="MobiDB-lite"/>
    </source>
</evidence>
<evidence type="ECO:0000313" key="3">
    <source>
        <dbReference type="Proteomes" id="UP001500454"/>
    </source>
</evidence>
<protein>
    <submittedName>
        <fullName evidence="2">Uncharacterized protein</fullName>
    </submittedName>
</protein>
<name>A0ABP8IXK8_9BACT</name>